<accession>A0A1P8WIV8</accession>
<gene>
    <name evidence="1" type="ORF">Fuma_03617</name>
</gene>
<protein>
    <submittedName>
        <fullName evidence="1">Uncharacterized protein</fullName>
    </submittedName>
</protein>
<evidence type="ECO:0000313" key="1">
    <source>
        <dbReference type="EMBL" id="APZ93999.1"/>
    </source>
</evidence>
<organism evidence="1 2">
    <name type="scientific">Fuerstiella marisgermanici</name>
    <dbReference type="NCBI Taxonomy" id="1891926"/>
    <lineage>
        <taxon>Bacteria</taxon>
        <taxon>Pseudomonadati</taxon>
        <taxon>Planctomycetota</taxon>
        <taxon>Planctomycetia</taxon>
        <taxon>Planctomycetales</taxon>
        <taxon>Planctomycetaceae</taxon>
        <taxon>Fuerstiella</taxon>
    </lineage>
</organism>
<dbReference type="KEGG" id="fmr:Fuma_03617"/>
<reference evidence="1 2" key="1">
    <citation type="journal article" date="2016" name="Front. Microbiol.">
        <title>Fuerstia marisgermanicae gen. nov., sp. nov., an Unusual Member of the Phylum Planctomycetes from the German Wadden Sea.</title>
        <authorList>
            <person name="Kohn T."/>
            <person name="Heuer A."/>
            <person name="Jogler M."/>
            <person name="Vollmers J."/>
            <person name="Boedeker C."/>
            <person name="Bunk B."/>
            <person name="Rast P."/>
            <person name="Borchert D."/>
            <person name="Glockner I."/>
            <person name="Freese H.M."/>
            <person name="Klenk H.P."/>
            <person name="Overmann J."/>
            <person name="Kaster A.K."/>
            <person name="Rohde M."/>
            <person name="Wiegand S."/>
            <person name="Jogler C."/>
        </authorList>
    </citation>
    <scope>NUCLEOTIDE SEQUENCE [LARGE SCALE GENOMIC DNA]</scope>
    <source>
        <strain evidence="1 2">NH11</strain>
    </source>
</reference>
<name>A0A1P8WIV8_9PLAN</name>
<keyword evidence="2" id="KW-1185">Reference proteome</keyword>
<dbReference type="AlphaFoldDB" id="A0A1P8WIV8"/>
<sequence>MASMWSHKFDRNRAKFQGPGPTFSVRDKGGFFTITYEYEPDKTTTRHYEHETAVRFLLQLVHRPGIGRR</sequence>
<proteinExistence type="predicted"/>
<dbReference type="Proteomes" id="UP000187735">
    <property type="component" value="Chromosome"/>
</dbReference>
<dbReference type="EMBL" id="CP017641">
    <property type="protein sequence ID" value="APZ93999.1"/>
    <property type="molecule type" value="Genomic_DNA"/>
</dbReference>
<evidence type="ECO:0000313" key="2">
    <source>
        <dbReference type="Proteomes" id="UP000187735"/>
    </source>
</evidence>